<dbReference type="OrthoDB" id="6312836at2759"/>
<dbReference type="Proteomes" id="UP000050795">
    <property type="component" value="Unassembled WGS sequence"/>
</dbReference>
<feature type="signal peptide" evidence="2">
    <location>
        <begin position="1"/>
        <end position="19"/>
    </location>
</feature>
<feature type="region of interest" description="Disordered" evidence="1">
    <location>
        <begin position="74"/>
        <end position="126"/>
    </location>
</feature>
<evidence type="ECO:0000256" key="2">
    <source>
        <dbReference type="SAM" id="SignalP"/>
    </source>
</evidence>
<keyword evidence="3" id="KW-1185">Reference proteome</keyword>
<feature type="compositionally biased region" description="Basic and acidic residues" evidence="1">
    <location>
        <begin position="107"/>
        <end position="117"/>
    </location>
</feature>
<feature type="chain" id="PRO_5043500974" evidence="2">
    <location>
        <begin position="20"/>
        <end position="141"/>
    </location>
</feature>
<name>A0A183VHU4_TRIRE</name>
<sequence length="141" mass="16043">MSPVLLLYTILTITTAINAISENSVNNLQDHEKGSPEDWNEMLPRQYPIPIENEPNTLETVADNAMNNAPYAYETPESDELTENLNKPMNQKTKEQNLQKAPNSMAEVDRGDKLKEPWEDDDSINEDISRQLDTVEKILVN</sequence>
<reference evidence="4" key="2">
    <citation type="submission" date="2023-11" db="UniProtKB">
        <authorList>
            <consortium name="WormBaseParasite"/>
        </authorList>
    </citation>
    <scope>IDENTIFICATION</scope>
</reference>
<dbReference type="WBParaSite" id="TREG1_21110.1">
    <property type="protein sequence ID" value="TREG1_21110.1"/>
    <property type="gene ID" value="TREG1_21110"/>
</dbReference>
<reference evidence="3" key="1">
    <citation type="submission" date="2022-06" db="EMBL/GenBank/DDBJ databases">
        <authorList>
            <person name="Berger JAMES D."/>
            <person name="Berger JAMES D."/>
        </authorList>
    </citation>
    <scope>NUCLEOTIDE SEQUENCE [LARGE SCALE GENOMIC DNA]</scope>
</reference>
<evidence type="ECO:0000256" key="1">
    <source>
        <dbReference type="SAM" id="MobiDB-lite"/>
    </source>
</evidence>
<keyword evidence="2" id="KW-0732">Signal</keyword>
<organism evidence="3 4">
    <name type="scientific">Trichobilharzia regenti</name>
    <name type="common">Nasal bird schistosome</name>
    <dbReference type="NCBI Taxonomy" id="157069"/>
    <lineage>
        <taxon>Eukaryota</taxon>
        <taxon>Metazoa</taxon>
        <taxon>Spiralia</taxon>
        <taxon>Lophotrochozoa</taxon>
        <taxon>Platyhelminthes</taxon>
        <taxon>Trematoda</taxon>
        <taxon>Digenea</taxon>
        <taxon>Strigeidida</taxon>
        <taxon>Schistosomatoidea</taxon>
        <taxon>Schistosomatidae</taxon>
        <taxon>Trichobilharzia</taxon>
    </lineage>
</organism>
<dbReference type="AlphaFoldDB" id="A0A183VHU4"/>
<accession>A0A183VHU4</accession>
<evidence type="ECO:0000313" key="4">
    <source>
        <dbReference type="WBParaSite" id="TREG1_21110.1"/>
    </source>
</evidence>
<proteinExistence type="predicted"/>
<protein>
    <submittedName>
        <fullName evidence="4">Uncharacterized protein</fullName>
    </submittedName>
</protein>
<evidence type="ECO:0000313" key="3">
    <source>
        <dbReference type="Proteomes" id="UP000050795"/>
    </source>
</evidence>